<organism evidence="1 2">
    <name type="scientific">Vibrio coralliilyticus</name>
    <dbReference type="NCBI Taxonomy" id="190893"/>
    <lineage>
        <taxon>Bacteria</taxon>
        <taxon>Pseudomonadati</taxon>
        <taxon>Pseudomonadota</taxon>
        <taxon>Gammaproteobacteria</taxon>
        <taxon>Vibrionales</taxon>
        <taxon>Vibrionaceae</taxon>
        <taxon>Vibrio</taxon>
    </lineage>
</organism>
<accession>A0AAP7DEK1</accession>
<sequence>MIAISYENNGKEEVVKRFGGETKMEDAVRIIKSEFPDTELLVDGNRFKWLKSGEKRLLISVC</sequence>
<gene>
    <name evidence="1" type="ORF">F0238_21315</name>
</gene>
<name>A0AAP7DEK1_9VIBR</name>
<dbReference type="RefSeq" id="WP_171353765.1">
    <property type="nucleotide sequence ID" value="NZ_VTXP01000015.1"/>
</dbReference>
<evidence type="ECO:0000313" key="1">
    <source>
        <dbReference type="EMBL" id="NOJ25268.1"/>
    </source>
</evidence>
<reference evidence="1 2" key="1">
    <citation type="submission" date="2019-09" db="EMBL/GenBank/DDBJ databases">
        <title>Draft genome sequencing and comparative genomics of hatchery-associated Vibrios.</title>
        <authorList>
            <person name="Kehlet-Delgado H."/>
            <person name="Mueller R.S."/>
        </authorList>
    </citation>
    <scope>NUCLEOTIDE SEQUENCE [LARGE SCALE GENOMIC DNA]</scope>
    <source>
        <strain evidence="1 2">09-121-3</strain>
    </source>
</reference>
<protein>
    <submittedName>
        <fullName evidence="1">Uncharacterized protein</fullName>
    </submittedName>
</protein>
<dbReference type="EMBL" id="VTXP01000015">
    <property type="protein sequence ID" value="NOJ25268.1"/>
    <property type="molecule type" value="Genomic_DNA"/>
</dbReference>
<dbReference type="Proteomes" id="UP000576645">
    <property type="component" value="Unassembled WGS sequence"/>
</dbReference>
<comment type="caution">
    <text evidence="1">The sequence shown here is derived from an EMBL/GenBank/DDBJ whole genome shotgun (WGS) entry which is preliminary data.</text>
</comment>
<proteinExistence type="predicted"/>
<dbReference type="AlphaFoldDB" id="A0AAP7DEK1"/>
<evidence type="ECO:0000313" key="2">
    <source>
        <dbReference type="Proteomes" id="UP000576645"/>
    </source>
</evidence>